<organism evidence="1 2">
    <name type="scientific">Pseudarthrobacter polychromogenes</name>
    <dbReference type="NCBI Taxonomy" id="1676"/>
    <lineage>
        <taxon>Bacteria</taxon>
        <taxon>Bacillati</taxon>
        <taxon>Actinomycetota</taxon>
        <taxon>Actinomycetes</taxon>
        <taxon>Micrococcales</taxon>
        <taxon>Micrococcaceae</taxon>
        <taxon>Pseudarthrobacter</taxon>
    </lineage>
</organism>
<name>A0ABQ1Y3H3_9MICC</name>
<gene>
    <name evidence="1" type="ORF">GCM10011577_39240</name>
</gene>
<evidence type="ECO:0008006" key="3">
    <source>
        <dbReference type="Google" id="ProtNLM"/>
    </source>
</evidence>
<keyword evidence="2" id="KW-1185">Reference proteome</keyword>
<reference evidence="2" key="1">
    <citation type="journal article" date="2019" name="Int. J. Syst. Evol. Microbiol.">
        <title>The Global Catalogue of Microorganisms (GCM) 10K type strain sequencing project: providing services to taxonomists for standard genome sequencing and annotation.</title>
        <authorList>
            <consortium name="The Broad Institute Genomics Platform"/>
            <consortium name="The Broad Institute Genome Sequencing Center for Infectious Disease"/>
            <person name="Wu L."/>
            <person name="Ma J."/>
        </authorList>
    </citation>
    <scope>NUCLEOTIDE SEQUENCE [LARGE SCALE GENOMIC DNA]</scope>
    <source>
        <strain evidence="2">CGMCC 1.1927</strain>
    </source>
</reference>
<dbReference type="EMBL" id="BMKU01000019">
    <property type="protein sequence ID" value="GGH10433.1"/>
    <property type="molecule type" value="Genomic_DNA"/>
</dbReference>
<dbReference type="RefSeq" id="WP_188813813.1">
    <property type="nucleotide sequence ID" value="NZ_BAAAWV010000001.1"/>
</dbReference>
<dbReference type="Proteomes" id="UP000596938">
    <property type="component" value="Unassembled WGS sequence"/>
</dbReference>
<proteinExistence type="predicted"/>
<protein>
    <recommendedName>
        <fullName evidence="3">DUF3168 domain-containing protein</fullName>
    </recommendedName>
</protein>
<comment type="caution">
    <text evidence="1">The sequence shown here is derived from an EMBL/GenBank/DDBJ whole genome shotgun (WGS) entry which is preliminary data.</text>
</comment>
<accession>A0ABQ1Y3H3</accession>
<evidence type="ECO:0000313" key="1">
    <source>
        <dbReference type="EMBL" id="GGH10433.1"/>
    </source>
</evidence>
<sequence length="136" mass="14508">MIDGLVFPDTKVALLELIDGATHMDETVRAVTWLQAGDYGAPAGPYPVAHIQGRPGGTTGFVDRVDRRLIEVYAPGELALDVLESIVASICGTGIETPSGYLDKIEVDENPEDVPYQSDTLNKAAATVLVTTRPIN</sequence>
<evidence type="ECO:0000313" key="2">
    <source>
        <dbReference type="Proteomes" id="UP000596938"/>
    </source>
</evidence>